<feature type="transmembrane region" description="Helical" evidence="7">
    <location>
        <begin position="936"/>
        <end position="954"/>
    </location>
</feature>
<dbReference type="PANTHER" id="PTHR19432">
    <property type="entry name" value="SUGAR TRANSPORTER"/>
    <property type="match status" value="1"/>
</dbReference>
<name>A0A168P9G0_ABSGL</name>
<evidence type="ECO:0000256" key="3">
    <source>
        <dbReference type="ARBA" id="ARBA00022692"/>
    </source>
</evidence>
<evidence type="ECO:0000256" key="1">
    <source>
        <dbReference type="ARBA" id="ARBA00004141"/>
    </source>
</evidence>
<reference evidence="9" key="1">
    <citation type="submission" date="2016-04" db="EMBL/GenBank/DDBJ databases">
        <authorList>
            <person name="Evans L.H."/>
            <person name="Alamgir A."/>
            <person name="Owens N."/>
            <person name="Weber N.D."/>
            <person name="Virtaneva K."/>
            <person name="Barbian K."/>
            <person name="Babar A."/>
            <person name="Rosenke K."/>
        </authorList>
    </citation>
    <scope>NUCLEOTIDE SEQUENCE [LARGE SCALE GENOMIC DNA]</scope>
    <source>
        <strain evidence="9">CBS 101.48</strain>
    </source>
</reference>
<dbReference type="OrthoDB" id="28755at2759"/>
<feature type="transmembrane region" description="Helical" evidence="7">
    <location>
        <begin position="757"/>
        <end position="780"/>
    </location>
</feature>
<feature type="region of interest" description="Disordered" evidence="6">
    <location>
        <begin position="28"/>
        <end position="113"/>
    </location>
</feature>
<dbReference type="InterPro" id="IPR011701">
    <property type="entry name" value="MFS"/>
</dbReference>
<dbReference type="Pfam" id="PF07690">
    <property type="entry name" value="MFS_1"/>
    <property type="match status" value="1"/>
</dbReference>
<evidence type="ECO:0000313" key="9">
    <source>
        <dbReference type="EMBL" id="SAM01998.1"/>
    </source>
</evidence>
<keyword evidence="2" id="KW-0813">Transport</keyword>
<feature type="region of interest" description="Disordered" evidence="6">
    <location>
        <begin position="145"/>
        <end position="172"/>
    </location>
</feature>
<dbReference type="InterPro" id="IPR029063">
    <property type="entry name" value="SAM-dependent_MTases_sf"/>
</dbReference>
<protein>
    <recommendedName>
        <fullName evidence="8">Methyltransferase domain-containing protein</fullName>
    </recommendedName>
</protein>
<evidence type="ECO:0000256" key="4">
    <source>
        <dbReference type="ARBA" id="ARBA00022989"/>
    </source>
</evidence>
<feature type="compositionally biased region" description="Polar residues" evidence="6">
    <location>
        <begin position="48"/>
        <end position="59"/>
    </location>
</feature>
<keyword evidence="5 7" id="KW-0472">Membrane</keyword>
<proteinExistence type="predicted"/>
<feature type="domain" description="Methyltransferase" evidence="8">
    <location>
        <begin position="226"/>
        <end position="320"/>
    </location>
</feature>
<dbReference type="InterPro" id="IPR036259">
    <property type="entry name" value="MFS_trans_sf"/>
</dbReference>
<feature type="transmembrane region" description="Helical" evidence="7">
    <location>
        <begin position="694"/>
        <end position="717"/>
    </location>
</feature>
<keyword evidence="3 7" id="KW-0812">Transmembrane</keyword>
<dbReference type="CDD" id="cd02440">
    <property type="entry name" value="AdoMet_MTases"/>
    <property type="match status" value="1"/>
</dbReference>
<dbReference type="Gene3D" id="3.40.50.150">
    <property type="entry name" value="Vaccinia Virus protein VP39"/>
    <property type="match status" value="1"/>
</dbReference>
<feature type="transmembrane region" description="Helical" evidence="7">
    <location>
        <begin position="974"/>
        <end position="993"/>
    </location>
</feature>
<dbReference type="AlphaFoldDB" id="A0A168P9G0"/>
<feature type="transmembrane region" description="Helical" evidence="7">
    <location>
        <begin position="619"/>
        <end position="639"/>
    </location>
</feature>
<feature type="compositionally biased region" description="Polar residues" evidence="6">
    <location>
        <begin position="80"/>
        <end position="103"/>
    </location>
</feature>
<evidence type="ECO:0000259" key="8">
    <source>
        <dbReference type="Pfam" id="PF13649"/>
    </source>
</evidence>
<keyword evidence="4 7" id="KW-1133">Transmembrane helix</keyword>
<comment type="subcellular location">
    <subcellularLocation>
        <location evidence="1">Membrane</location>
        <topology evidence="1">Multi-pass membrane protein</topology>
    </subcellularLocation>
</comment>
<keyword evidence="10" id="KW-1185">Reference proteome</keyword>
<dbReference type="Pfam" id="PF13649">
    <property type="entry name" value="Methyltransf_25"/>
    <property type="match status" value="1"/>
</dbReference>
<dbReference type="EMBL" id="LT553633">
    <property type="protein sequence ID" value="SAM01998.1"/>
    <property type="molecule type" value="Genomic_DNA"/>
</dbReference>
<evidence type="ECO:0000256" key="2">
    <source>
        <dbReference type="ARBA" id="ARBA00022448"/>
    </source>
</evidence>
<evidence type="ECO:0000313" key="10">
    <source>
        <dbReference type="Proteomes" id="UP000078561"/>
    </source>
</evidence>
<gene>
    <name evidence="9" type="primary">ABSGL_07753.1 scaffold 9091</name>
</gene>
<evidence type="ECO:0000256" key="7">
    <source>
        <dbReference type="SAM" id="Phobius"/>
    </source>
</evidence>
<accession>A0A168P9G0</accession>
<dbReference type="InParanoid" id="A0A168P9G0"/>
<dbReference type="InterPro" id="IPR041698">
    <property type="entry name" value="Methyltransf_25"/>
</dbReference>
<feature type="region of interest" description="Disordered" evidence="6">
    <location>
        <begin position="422"/>
        <end position="493"/>
    </location>
</feature>
<dbReference type="Proteomes" id="UP000078561">
    <property type="component" value="Unassembled WGS sequence"/>
</dbReference>
<feature type="transmembrane region" description="Helical" evidence="7">
    <location>
        <begin position="580"/>
        <end position="599"/>
    </location>
</feature>
<evidence type="ECO:0000256" key="5">
    <source>
        <dbReference type="ARBA" id="ARBA00023136"/>
    </source>
</evidence>
<dbReference type="GO" id="GO:0008506">
    <property type="term" value="F:sucrose:proton symporter activity"/>
    <property type="evidence" value="ECO:0007669"/>
    <property type="project" value="TreeGrafter"/>
</dbReference>
<feature type="transmembrane region" description="Helical" evidence="7">
    <location>
        <begin position="800"/>
        <end position="821"/>
    </location>
</feature>
<dbReference type="GO" id="GO:0005886">
    <property type="term" value="C:plasma membrane"/>
    <property type="evidence" value="ECO:0007669"/>
    <property type="project" value="TreeGrafter"/>
</dbReference>
<evidence type="ECO:0000256" key="6">
    <source>
        <dbReference type="SAM" id="MobiDB-lite"/>
    </source>
</evidence>
<dbReference type="PANTHER" id="PTHR19432:SF35">
    <property type="entry name" value="SOLUTE CARRIER FAMILY 45 MEMBER 3 ISOFORM X1"/>
    <property type="match status" value="1"/>
</dbReference>
<dbReference type="SUPFAM" id="SSF53335">
    <property type="entry name" value="S-adenosyl-L-methionine-dependent methyltransferases"/>
    <property type="match status" value="1"/>
</dbReference>
<sequence length="998" mass="111492">MKRHGNKERRKSWLPQSNLLTSLFYPRHHQQQQQQPSTDAIQKRRSQSLDQGNTATPLSSRPDIYRSLTPPEPLHKKHSMTNSGTTLQQPPTSTCHRCSSAKPSHSPHYKPNTFVSSLLSKAKRHPQLKRAATLIEAKANHYKKSTTKDIDNSDQHSGQQTSSSDGNTILGGSYNEVTTDDDLLLVSLFGVREDDVDRMQQKNDLIHLAFAGEFTRPMDESTIEKVLDIGCGPLSWSIDFARTHPNAQVTGMDLMDMIPPDIALDLPKNCRLLLHNCIKEFPYSDNSVDLCHVRFMNVALTMDQYCKMVSHCWRVLKPGGYLELMEMDMLVYSPGPVTELLNQQVIELVRRLGLKPRLARYLRDVLPKDAGLTDDHITEFYRSLPIGVWGGRLGVLFRDDLIYALTHARSLGTVKLHQSSNVNNGNAAALNDHHSNNNNNNNNNNDDDEGLTLTDQHYSDDGLGQPDASTMEEDDVGKPPVHRPKYSRKRSSFEASTYNSTSALGYIKQSAPQEPSDPGLTLIQMLVLTICMAGVQFTWTVELSYGTPYLLSLDLSKELTALLIGAFSDKCTSRFGKRRPYIVSSGLLTCFAMVGIAYAKELGATFARWTSDDPKLEHTYAIVVAVGSFYFLDFALNAVQAMCRALILDIPPLWQQEYGNAWSARMSNSAMVIGYFVGYIDLVKYFPWMGDSQIKVFCIVAMVVFCLTLGITCFFVKEKVLDQVDQENLPWYHTFVYIWRAFRYLPRPIQTLCNTQFFAWMGWFPFLFYSTQWVSDIYFATHPSGDQANRDWAEGTRAGSFALLCYSVVSVIAGVVIPAVTMKLEKRKGWVSLNNIYTGSHLISAAALLSAWFIKSVLGATIILSVMGISWAIVLWIPFSLVGEYVSYEDERRNAITSTQQTYGGTSSSSASPTEIEAAQQDEFDAGMILGVHNMYIVFPQFAVAIISAFIFAINDSIKDGDEGKDASSSVASVLAFGGIMAVIAAGFSRFIIRVKQD</sequence>
<feature type="compositionally biased region" description="Polar residues" evidence="6">
    <location>
        <begin position="155"/>
        <end position="167"/>
    </location>
</feature>
<dbReference type="SUPFAM" id="SSF103473">
    <property type="entry name" value="MFS general substrate transporter"/>
    <property type="match status" value="1"/>
</dbReference>
<feature type="transmembrane region" description="Helical" evidence="7">
    <location>
        <begin position="833"/>
        <end position="854"/>
    </location>
</feature>
<feature type="compositionally biased region" description="Basic residues" evidence="6">
    <location>
        <begin position="480"/>
        <end position="490"/>
    </location>
</feature>
<organism evidence="9">
    <name type="scientific">Absidia glauca</name>
    <name type="common">Pin mould</name>
    <dbReference type="NCBI Taxonomy" id="4829"/>
    <lineage>
        <taxon>Eukaryota</taxon>
        <taxon>Fungi</taxon>
        <taxon>Fungi incertae sedis</taxon>
        <taxon>Mucoromycota</taxon>
        <taxon>Mucoromycotina</taxon>
        <taxon>Mucoromycetes</taxon>
        <taxon>Mucorales</taxon>
        <taxon>Cunninghamellaceae</taxon>
        <taxon>Absidia</taxon>
    </lineage>
</organism>
<feature type="transmembrane region" description="Helical" evidence="7">
    <location>
        <begin position="860"/>
        <end position="883"/>
    </location>
</feature>